<sequence length="176" mass="18843">MSERRRQWLAVAVTGLLVLAMVVGWGGYLRARATPHYVQVPPGAVATPEQGYDMPMRLVSLTVTPALVTNREVNYAQAGAVWVIAVVDYTPPPEGGFCRLHLIATDGRAWSSIDSLGYEGERVLPTSCSAKPGEGTPRVELIYLIPETAATQLAGLASSATAYRGTEPFWTLTPAG</sequence>
<dbReference type="AlphaFoldDB" id="A0A2N9JL68"/>
<evidence type="ECO:0000313" key="2">
    <source>
        <dbReference type="Proteomes" id="UP000238164"/>
    </source>
</evidence>
<gene>
    <name evidence="1" type="ORF">MPLG2_3147</name>
</gene>
<proteinExistence type="predicted"/>
<organism evidence="1 2">
    <name type="scientific">Micropruina glycogenica</name>
    <dbReference type="NCBI Taxonomy" id="75385"/>
    <lineage>
        <taxon>Bacteria</taxon>
        <taxon>Bacillati</taxon>
        <taxon>Actinomycetota</taxon>
        <taxon>Actinomycetes</taxon>
        <taxon>Propionibacteriales</taxon>
        <taxon>Nocardioidaceae</taxon>
        <taxon>Micropruina</taxon>
    </lineage>
</organism>
<keyword evidence="2" id="KW-1185">Reference proteome</keyword>
<evidence type="ECO:0000313" key="1">
    <source>
        <dbReference type="EMBL" id="SPD88177.1"/>
    </source>
</evidence>
<dbReference type="EMBL" id="LT985188">
    <property type="protein sequence ID" value="SPD88177.1"/>
    <property type="molecule type" value="Genomic_DNA"/>
</dbReference>
<accession>A0A2N9JL68</accession>
<dbReference type="Proteomes" id="UP000238164">
    <property type="component" value="Chromosome 1"/>
</dbReference>
<reference evidence="1 2" key="1">
    <citation type="submission" date="2018-02" db="EMBL/GenBank/DDBJ databases">
        <authorList>
            <person name="Cohen D.B."/>
            <person name="Kent A.D."/>
        </authorList>
    </citation>
    <scope>NUCLEOTIDE SEQUENCE [LARGE SCALE GENOMIC DNA]</scope>
    <source>
        <strain evidence="1">1</strain>
    </source>
</reference>
<dbReference type="RefSeq" id="WP_105186742.1">
    <property type="nucleotide sequence ID" value="NZ_BAAAGO010000006.1"/>
</dbReference>
<dbReference type="KEGG" id="mgg:MPLG2_3147"/>
<protein>
    <recommendedName>
        <fullName evidence="3">DUF4352 domain-containing protein</fullName>
    </recommendedName>
</protein>
<evidence type="ECO:0008006" key="3">
    <source>
        <dbReference type="Google" id="ProtNLM"/>
    </source>
</evidence>
<name>A0A2N9JL68_9ACTN</name>